<evidence type="ECO:0000313" key="6">
    <source>
        <dbReference type="EMBL" id="MCL6270614.1"/>
    </source>
</evidence>
<gene>
    <name evidence="6" type="ORF">M3P05_11830</name>
</gene>
<dbReference type="InterPro" id="IPR018485">
    <property type="entry name" value="FGGY_C"/>
</dbReference>
<accession>A0ABT0PGY1</accession>
<dbReference type="NCBIfam" id="TIGR01315">
    <property type="entry name" value="5C_CHO_kinase"/>
    <property type="match status" value="1"/>
</dbReference>
<dbReference type="GO" id="GO:0016301">
    <property type="term" value="F:kinase activity"/>
    <property type="evidence" value="ECO:0007669"/>
    <property type="project" value="UniProtKB-KW"/>
</dbReference>
<evidence type="ECO:0000256" key="2">
    <source>
        <dbReference type="ARBA" id="ARBA00022679"/>
    </source>
</evidence>
<dbReference type="PANTHER" id="PTHR43435">
    <property type="entry name" value="RIBULOKINASE"/>
    <property type="match status" value="1"/>
</dbReference>
<dbReference type="EMBL" id="JAMFLX010000015">
    <property type="protein sequence ID" value="MCL6270614.1"/>
    <property type="molecule type" value="Genomic_DNA"/>
</dbReference>
<dbReference type="Pfam" id="PF00370">
    <property type="entry name" value="FGGY_N"/>
    <property type="match status" value="1"/>
</dbReference>
<dbReference type="PANTHER" id="PTHR43435:SF4">
    <property type="entry name" value="FGGY CARBOHYDRATE KINASE DOMAIN-CONTAINING PROTEIN"/>
    <property type="match status" value="1"/>
</dbReference>
<dbReference type="Pfam" id="PF02782">
    <property type="entry name" value="FGGY_C"/>
    <property type="match status" value="1"/>
</dbReference>
<dbReference type="Gene3D" id="1.20.58.2240">
    <property type="match status" value="1"/>
</dbReference>
<keyword evidence="2" id="KW-0808">Transferase</keyword>
<comment type="similarity">
    <text evidence="1">Belongs to the FGGY kinase family.</text>
</comment>
<proteinExistence type="inferred from homology"/>
<protein>
    <submittedName>
        <fullName evidence="6">FGGY-family carbohydrate kinase</fullName>
    </submittedName>
</protein>
<keyword evidence="3 6" id="KW-0418">Kinase</keyword>
<dbReference type="CDD" id="cd07782">
    <property type="entry name" value="ASKHA_NBD_FGGY_D-RBK"/>
    <property type="match status" value="1"/>
</dbReference>
<evidence type="ECO:0000256" key="3">
    <source>
        <dbReference type="ARBA" id="ARBA00022777"/>
    </source>
</evidence>
<sequence>MPVTDVFLGVDVGTGSVRAGLFSIDGKLLGKASLLIEINRPKPDFVEQSTRNIWMAVCKATRQVLSDSNTDASAVKGIGFDATYSTVALDKSLFPLSISPNGNCFWNVIVWMDHRAKKQASTINSTQHQELQRLGGKINPEMPVPKMLWVKENMPEVWQQRGCFMMLHEWLVWHATFADQAPEKTGISLENTDSANNFLQTIGLEDMTDELLRSGPQTDSSPRRGELTIKAAEELGLMAGTPVGPALIDACAGAIGMISAKRNGKEVNYNQRIALTSGTSNCYMTASDQPRNVPGIWGPAKSILVPDMWSNAAGQSTGGSLTDHIIFTHPASNELNKMAEGKSLSVYQQLNETLGSIAGSPEAIPFLAKDIHVLPYFLGNRNPRANPDLTGMVTGLTLTTSLESLALLYLATIQAIAMGGTHIIATMNQGGYKINSILACGGGSKNTLFLQTLANVTGCHVYLPTVPESVLLGGAMVGAVAAGEFDGKLGTAMSSMNTIGEVVLPEQASVAFYNAKYKVFLELYEDQEKYRRMMG</sequence>
<dbReference type="InterPro" id="IPR018484">
    <property type="entry name" value="FGGY_N"/>
</dbReference>
<feature type="domain" description="Carbohydrate kinase FGGY C-terminal" evidence="5">
    <location>
        <begin position="274"/>
        <end position="482"/>
    </location>
</feature>
<evidence type="ECO:0000256" key="1">
    <source>
        <dbReference type="ARBA" id="ARBA00009156"/>
    </source>
</evidence>
<name>A0ABT0PGY1_9GAMM</name>
<organism evidence="6 7">
    <name type="scientific">Parendozoicomonas callyspongiae</name>
    <dbReference type="NCBI Taxonomy" id="2942213"/>
    <lineage>
        <taxon>Bacteria</taxon>
        <taxon>Pseudomonadati</taxon>
        <taxon>Pseudomonadota</taxon>
        <taxon>Gammaproteobacteria</taxon>
        <taxon>Oceanospirillales</taxon>
        <taxon>Endozoicomonadaceae</taxon>
        <taxon>Parendozoicomonas</taxon>
    </lineage>
</organism>
<dbReference type="Proteomes" id="UP001203338">
    <property type="component" value="Unassembled WGS sequence"/>
</dbReference>
<evidence type="ECO:0000259" key="5">
    <source>
        <dbReference type="Pfam" id="PF02782"/>
    </source>
</evidence>
<dbReference type="InterPro" id="IPR043129">
    <property type="entry name" value="ATPase_NBD"/>
</dbReference>
<feature type="domain" description="Carbohydrate kinase FGGY N-terminal" evidence="4">
    <location>
        <begin position="7"/>
        <end position="256"/>
    </location>
</feature>
<keyword evidence="7" id="KW-1185">Reference proteome</keyword>
<comment type="caution">
    <text evidence="6">The sequence shown here is derived from an EMBL/GenBank/DDBJ whole genome shotgun (WGS) entry which is preliminary data.</text>
</comment>
<reference evidence="6 7" key="1">
    <citation type="submission" date="2022-05" db="EMBL/GenBank/DDBJ databases">
        <authorList>
            <person name="Park J.-S."/>
        </authorList>
    </citation>
    <scope>NUCLEOTIDE SEQUENCE [LARGE SCALE GENOMIC DNA]</scope>
    <source>
        <strain evidence="6 7">2012CJ34-2</strain>
    </source>
</reference>
<dbReference type="Gene3D" id="3.30.420.40">
    <property type="match status" value="1"/>
</dbReference>
<dbReference type="InterPro" id="IPR006003">
    <property type="entry name" value="FGGY_RbtK-like"/>
</dbReference>
<dbReference type="InterPro" id="IPR000577">
    <property type="entry name" value="Carb_kinase_FGGY"/>
</dbReference>
<evidence type="ECO:0000313" key="7">
    <source>
        <dbReference type="Proteomes" id="UP001203338"/>
    </source>
</evidence>
<evidence type="ECO:0000259" key="4">
    <source>
        <dbReference type="Pfam" id="PF00370"/>
    </source>
</evidence>
<dbReference type="PIRSF" id="PIRSF000538">
    <property type="entry name" value="GlpK"/>
    <property type="match status" value="1"/>
</dbReference>
<dbReference type="RefSeq" id="WP_249699868.1">
    <property type="nucleotide sequence ID" value="NZ_JAMFLX010000015.1"/>
</dbReference>
<dbReference type="SUPFAM" id="SSF53067">
    <property type="entry name" value="Actin-like ATPase domain"/>
    <property type="match status" value="2"/>
</dbReference>